<evidence type="ECO:0000313" key="2">
    <source>
        <dbReference type="Proteomes" id="UP000801492"/>
    </source>
</evidence>
<evidence type="ECO:0008006" key="3">
    <source>
        <dbReference type="Google" id="ProtNLM"/>
    </source>
</evidence>
<dbReference type="AlphaFoldDB" id="A0A8K0DCN2"/>
<dbReference type="OrthoDB" id="6753776at2759"/>
<dbReference type="InterPro" id="IPR043502">
    <property type="entry name" value="DNA/RNA_pol_sf"/>
</dbReference>
<accession>A0A8K0DCN2</accession>
<dbReference type="EMBL" id="VTPC01001847">
    <property type="protein sequence ID" value="KAF2901127.1"/>
    <property type="molecule type" value="Genomic_DNA"/>
</dbReference>
<comment type="caution">
    <text evidence="1">The sequence shown here is derived from an EMBL/GenBank/DDBJ whole genome shotgun (WGS) entry which is preliminary data.</text>
</comment>
<keyword evidence="2" id="KW-1185">Reference proteome</keyword>
<gene>
    <name evidence="1" type="ORF">ILUMI_05057</name>
</gene>
<reference evidence="1" key="1">
    <citation type="submission" date="2019-08" db="EMBL/GenBank/DDBJ databases">
        <title>The genome of the North American firefly Photinus pyralis.</title>
        <authorList>
            <consortium name="Photinus pyralis genome working group"/>
            <person name="Fallon T.R."/>
            <person name="Sander Lower S.E."/>
            <person name="Weng J.-K."/>
        </authorList>
    </citation>
    <scope>NUCLEOTIDE SEQUENCE</scope>
    <source>
        <strain evidence="1">TRF0915ILg1</strain>
        <tissue evidence="1">Whole body</tissue>
    </source>
</reference>
<dbReference type="Proteomes" id="UP000801492">
    <property type="component" value="Unassembled WGS sequence"/>
</dbReference>
<evidence type="ECO:0000313" key="1">
    <source>
        <dbReference type="EMBL" id="KAF2901127.1"/>
    </source>
</evidence>
<name>A0A8K0DCN2_IGNLU</name>
<organism evidence="1 2">
    <name type="scientific">Ignelater luminosus</name>
    <name type="common">Cucubano</name>
    <name type="synonym">Pyrophorus luminosus</name>
    <dbReference type="NCBI Taxonomy" id="2038154"/>
    <lineage>
        <taxon>Eukaryota</taxon>
        <taxon>Metazoa</taxon>
        <taxon>Ecdysozoa</taxon>
        <taxon>Arthropoda</taxon>
        <taxon>Hexapoda</taxon>
        <taxon>Insecta</taxon>
        <taxon>Pterygota</taxon>
        <taxon>Neoptera</taxon>
        <taxon>Endopterygota</taxon>
        <taxon>Coleoptera</taxon>
        <taxon>Polyphaga</taxon>
        <taxon>Elateriformia</taxon>
        <taxon>Elateroidea</taxon>
        <taxon>Elateridae</taxon>
        <taxon>Agrypninae</taxon>
        <taxon>Pyrophorini</taxon>
        <taxon>Ignelater</taxon>
    </lineage>
</organism>
<sequence>MWRCERSLPHCILSQVGAQQGDPAGPFLFCLVIQAVIENLNSELNVFYLDDGTLDGNPNTVLQNLDTIIKSCWNLGLQINLSKSELYFCSTYKKGVHESFNQLSPGIKVLQDDVTLLEALLNVQSIAKLLNQKHDEIRLLFSRLKFLQSHIAYFLLRNCFSIPKLTYLLRTSPAWAAIEIINAVDRSIKVAFESISNISFDEQQWCIASLPIKFGEFGLRKASDIMLPVFLASVNSVLGFITLMLQNITDETYHETQLITSP</sequence>
<dbReference type="SUPFAM" id="SSF56672">
    <property type="entry name" value="DNA/RNA polymerases"/>
    <property type="match status" value="1"/>
</dbReference>
<protein>
    <recommendedName>
        <fullName evidence="3">Reverse transcriptase domain-containing protein</fullName>
    </recommendedName>
</protein>
<proteinExistence type="predicted"/>
<dbReference type="GO" id="GO:0071897">
    <property type="term" value="P:DNA biosynthetic process"/>
    <property type="evidence" value="ECO:0007669"/>
    <property type="project" value="UniProtKB-ARBA"/>
</dbReference>